<gene>
    <name evidence="2" type="ORF">BDW02DRAFT_618435</name>
</gene>
<sequence>PRLLVINISSILLIDLFDSEPTNQPTVSYCISINQLTNLKNKMLIGLVLFDSKRGRGIPRGGLGDSCSTTNS</sequence>
<feature type="signal peptide" evidence="1">
    <location>
        <begin position="1"/>
        <end position="19"/>
    </location>
</feature>
<proteinExistence type="predicted"/>
<keyword evidence="3" id="KW-1185">Reference proteome</keyword>
<protein>
    <submittedName>
        <fullName evidence="2">Uncharacterized protein</fullName>
    </submittedName>
</protein>
<evidence type="ECO:0000256" key="1">
    <source>
        <dbReference type="SAM" id="SignalP"/>
    </source>
</evidence>
<dbReference type="EMBL" id="ML975648">
    <property type="protein sequence ID" value="KAF1828155.1"/>
    <property type="molecule type" value="Genomic_DNA"/>
</dbReference>
<reference evidence="2" key="1">
    <citation type="submission" date="2020-01" db="EMBL/GenBank/DDBJ databases">
        <authorList>
            <consortium name="DOE Joint Genome Institute"/>
            <person name="Haridas S."/>
            <person name="Albert R."/>
            <person name="Binder M."/>
            <person name="Bloem J."/>
            <person name="Labutti K."/>
            <person name="Salamov A."/>
            <person name="Andreopoulos B."/>
            <person name="Baker S.E."/>
            <person name="Barry K."/>
            <person name="Bills G."/>
            <person name="Bluhm B.H."/>
            <person name="Cannon C."/>
            <person name="Castanera R."/>
            <person name="Culley D.E."/>
            <person name="Daum C."/>
            <person name="Ezra D."/>
            <person name="Gonzalez J.B."/>
            <person name="Henrissat B."/>
            <person name="Kuo A."/>
            <person name="Liang C."/>
            <person name="Lipzen A."/>
            <person name="Lutzoni F."/>
            <person name="Magnuson J."/>
            <person name="Mondo S."/>
            <person name="Nolan M."/>
            <person name="Ohm R."/>
            <person name="Pangilinan J."/>
            <person name="Park H.-J."/>
            <person name="Ramirez L."/>
            <person name="Alfaro M."/>
            <person name="Sun H."/>
            <person name="Tritt A."/>
            <person name="Yoshinaga Y."/>
            <person name="Zwiers L.-H."/>
            <person name="Turgeon B.G."/>
            <person name="Goodwin S.B."/>
            <person name="Spatafora J.W."/>
            <person name="Crous P.W."/>
            <person name="Grigoriev I.V."/>
        </authorList>
    </citation>
    <scope>NUCLEOTIDE SEQUENCE</scope>
    <source>
        <strain evidence="2">P77</strain>
    </source>
</reference>
<keyword evidence="1" id="KW-0732">Signal</keyword>
<dbReference type="AlphaFoldDB" id="A0A6A5JV75"/>
<feature type="non-terminal residue" evidence="2">
    <location>
        <position position="1"/>
    </location>
</feature>
<evidence type="ECO:0000313" key="3">
    <source>
        <dbReference type="Proteomes" id="UP000800040"/>
    </source>
</evidence>
<name>A0A6A5JV75_9PLEO</name>
<accession>A0A6A5JV75</accession>
<feature type="chain" id="PRO_5025330328" evidence="1">
    <location>
        <begin position="20"/>
        <end position="72"/>
    </location>
</feature>
<evidence type="ECO:0000313" key="2">
    <source>
        <dbReference type="EMBL" id="KAF1828155.1"/>
    </source>
</evidence>
<dbReference type="Proteomes" id="UP000800040">
    <property type="component" value="Unassembled WGS sequence"/>
</dbReference>
<organism evidence="2 3">
    <name type="scientific">Decorospora gaudefroyi</name>
    <dbReference type="NCBI Taxonomy" id="184978"/>
    <lineage>
        <taxon>Eukaryota</taxon>
        <taxon>Fungi</taxon>
        <taxon>Dikarya</taxon>
        <taxon>Ascomycota</taxon>
        <taxon>Pezizomycotina</taxon>
        <taxon>Dothideomycetes</taxon>
        <taxon>Pleosporomycetidae</taxon>
        <taxon>Pleosporales</taxon>
        <taxon>Pleosporineae</taxon>
        <taxon>Pleosporaceae</taxon>
        <taxon>Decorospora</taxon>
    </lineage>
</organism>